<dbReference type="InterPro" id="IPR015422">
    <property type="entry name" value="PyrdxlP-dep_Trfase_small"/>
</dbReference>
<dbReference type="PANTHER" id="PTHR43799">
    <property type="entry name" value="AMINOTRANSFERASE, PUTATIVE-RELATED"/>
    <property type="match status" value="1"/>
</dbReference>
<reference evidence="1" key="1">
    <citation type="submission" date="2020-06" db="EMBL/GenBank/DDBJ databases">
        <title>Novel chitinolytic bacterium.</title>
        <authorList>
            <person name="Ungkulpasvich U."/>
            <person name="Kosugi A."/>
            <person name="Uke A."/>
        </authorList>
    </citation>
    <scope>NUCLEOTIDE SEQUENCE</scope>
    <source>
        <strain evidence="1">UUS1-1</strain>
    </source>
</reference>
<dbReference type="Gene3D" id="3.40.640.10">
    <property type="entry name" value="Type I PLP-dependent aspartate aminotransferase-like (Major domain)"/>
    <property type="match status" value="1"/>
</dbReference>
<dbReference type="EMBL" id="JAAKDE010000008">
    <property type="protein sequence ID" value="MBA2132814.1"/>
    <property type="molecule type" value="Genomic_DNA"/>
</dbReference>
<dbReference type="PANTHER" id="PTHR43799:SF1">
    <property type="entry name" value="ASPARTATE AMINOTRANSFERASE"/>
    <property type="match status" value="1"/>
</dbReference>
<sequence>MADFMTLNNDTLRHIQKQLTLKYEEFKRKNLKLNMSRGKPCPEQLDLSAGLLEGLNGNYWAEDGTDCRNYGGLEGLPEARRLFAELLEVQPEEIIVHGNSSLALMHDLVARALFFGVDGQHAPWGQQPVKFLCPSPGYDRHFAICQFFNIEMITVPLREDGPDMDLVEELVATDETIKGIWCVPKHSNPTGITYSDQVVTRLARMKTKAPDFRIFWDNAYAWHDFTADPVPLKNILTACKEANHPDRVYIFSSTSKITYAGAGLAMVASSVQNINRLKKQMAIQTIGPNKLNQLAHVRFFKNAQNVRLHMQKHAAIIRPKFDLVLNLLQTELGDKKIATWSRPQGGYFISFDTMPGCAKKVVQMAADAGVELTKAGATFPYGIDPTDQNIRIAPTYPPLAELKTAMELFIVCVQLVSIEKILRSREVTTEEYAFLPGDEAQIV</sequence>
<dbReference type="InterPro" id="IPR024551">
    <property type="entry name" value="AspAT_Ic"/>
</dbReference>
<dbReference type="InterPro" id="IPR015421">
    <property type="entry name" value="PyrdxlP-dep_Trfase_major"/>
</dbReference>
<evidence type="ECO:0000313" key="1">
    <source>
        <dbReference type="EMBL" id="MBA2132814.1"/>
    </source>
</evidence>
<proteinExistence type="predicted"/>
<dbReference type="SUPFAM" id="SSF53383">
    <property type="entry name" value="PLP-dependent transferases"/>
    <property type="match status" value="1"/>
</dbReference>
<gene>
    <name evidence="1" type="ORF">G5B42_04550</name>
</gene>
<comment type="caution">
    <text evidence="1">The sequence shown here is derived from an EMBL/GenBank/DDBJ whole genome shotgun (WGS) entry which is preliminary data.</text>
</comment>
<keyword evidence="2" id="KW-1185">Reference proteome</keyword>
<protein>
    <submittedName>
        <fullName evidence="1">Aminotransferase class I/II-fold pyridoxal phosphate-dependent enzyme</fullName>
    </submittedName>
</protein>
<dbReference type="InterPro" id="IPR015424">
    <property type="entry name" value="PyrdxlP-dep_Trfase"/>
</dbReference>
<dbReference type="GO" id="GO:0004069">
    <property type="term" value="F:L-aspartate:2-oxoglutarate aminotransferase activity"/>
    <property type="evidence" value="ECO:0007669"/>
    <property type="project" value="InterPro"/>
</dbReference>
<name>A0A8J6LLV3_9FIRM</name>
<dbReference type="Gene3D" id="3.90.1150.10">
    <property type="entry name" value="Aspartate Aminotransferase, domain 1"/>
    <property type="match status" value="1"/>
</dbReference>
<keyword evidence="1" id="KW-0808">Transferase</keyword>
<dbReference type="Pfam" id="PF12897">
    <property type="entry name" value="Asp_aminotransf"/>
    <property type="match status" value="1"/>
</dbReference>
<dbReference type="AlphaFoldDB" id="A0A8J6LLV3"/>
<dbReference type="RefSeq" id="WP_181339265.1">
    <property type="nucleotide sequence ID" value="NZ_JAAKDE010000008.1"/>
</dbReference>
<keyword evidence="1" id="KW-0032">Aminotransferase</keyword>
<organism evidence="1 2">
    <name type="scientific">Capillibacterium thermochitinicola</name>
    <dbReference type="NCBI Taxonomy" id="2699427"/>
    <lineage>
        <taxon>Bacteria</taxon>
        <taxon>Bacillati</taxon>
        <taxon>Bacillota</taxon>
        <taxon>Capillibacterium</taxon>
    </lineage>
</organism>
<dbReference type="Proteomes" id="UP000657177">
    <property type="component" value="Unassembled WGS sequence"/>
</dbReference>
<evidence type="ECO:0000313" key="2">
    <source>
        <dbReference type="Proteomes" id="UP000657177"/>
    </source>
</evidence>
<dbReference type="CDD" id="cd00609">
    <property type="entry name" value="AAT_like"/>
    <property type="match status" value="1"/>
</dbReference>
<accession>A0A8J6LLV3</accession>